<keyword evidence="6" id="KW-0695">RNA-directed DNA polymerase</keyword>
<feature type="region of interest" description="Disordered" evidence="7">
    <location>
        <begin position="90"/>
        <end position="121"/>
    </location>
</feature>
<dbReference type="InterPro" id="IPR043502">
    <property type="entry name" value="DNA/RNA_pol_sf"/>
</dbReference>
<organism evidence="9 10">
    <name type="scientific">Daphnia magna</name>
    <dbReference type="NCBI Taxonomy" id="35525"/>
    <lineage>
        <taxon>Eukaryota</taxon>
        <taxon>Metazoa</taxon>
        <taxon>Ecdysozoa</taxon>
        <taxon>Arthropoda</taxon>
        <taxon>Crustacea</taxon>
        <taxon>Branchiopoda</taxon>
        <taxon>Diplostraca</taxon>
        <taxon>Cladocera</taxon>
        <taxon>Anomopoda</taxon>
        <taxon>Daphniidae</taxon>
        <taxon>Daphnia</taxon>
    </lineage>
</organism>
<feature type="region of interest" description="Disordered" evidence="7">
    <location>
        <begin position="839"/>
        <end position="862"/>
    </location>
</feature>
<dbReference type="Gene3D" id="3.30.70.270">
    <property type="match status" value="1"/>
</dbReference>
<dbReference type="InterPro" id="IPR000477">
    <property type="entry name" value="RT_dom"/>
</dbReference>
<dbReference type="GO" id="GO:0004519">
    <property type="term" value="F:endonuclease activity"/>
    <property type="evidence" value="ECO:0007669"/>
    <property type="project" value="UniProtKB-KW"/>
</dbReference>
<dbReference type="SUPFAM" id="SSF56672">
    <property type="entry name" value="DNA/RNA polymerases"/>
    <property type="match status" value="1"/>
</dbReference>
<feature type="region of interest" description="Disordered" evidence="7">
    <location>
        <begin position="41"/>
        <end position="73"/>
    </location>
</feature>
<evidence type="ECO:0000313" key="9">
    <source>
        <dbReference type="EMBL" id="KZS03107.1"/>
    </source>
</evidence>
<proteinExistence type="predicted"/>
<dbReference type="STRING" id="35525.A0A164KB06"/>
<dbReference type="PANTHER" id="PTHR37984">
    <property type="entry name" value="PROTEIN CBG26694"/>
    <property type="match status" value="1"/>
</dbReference>
<dbReference type="Pfam" id="PF17917">
    <property type="entry name" value="RT_RNaseH"/>
    <property type="match status" value="1"/>
</dbReference>
<dbReference type="InterPro" id="IPR050951">
    <property type="entry name" value="Retrovirus_Pol_polyprotein"/>
</dbReference>
<evidence type="ECO:0000256" key="5">
    <source>
        <dbReference type="ARBA" id="ARBA00022801"/>
    </source>
</evidence>
<evidence type="ECO:0000313" key="10">
    <source>
        <dbReference type="Proteomes" id="UP000076858"/>
    </source>
</evidence>
<gene>
    <name evidence="9" type="ORF">APZ42_034226</name>
</gene>
<evidence type="ECO:0000259" key="8">
    <source>
        <dbReference type="PROSITE" id="PS50994"/>
    </source>
</evidence>
<dbReference type="GO" id="GO:0003964">
    <property type="term" value="F:RNA-directed DNA polymerase activity"/>
    <property type="evidence" value="ECO:0007669"/>
    <property type="project" value="UniProtKB-KW"/>
</dbReference>
<dbReference type="Proteomes" id="UP000076858">
    <property type="component" value="Unassembled WGS sequence"/>
</dbReference>
<evidence type="ECO:0000256" key="2">
    <source>
        <dbReference type="ARBA" id="ARBA00022695"/>
    </source>
</evidence>
<dbReference type="CDD" id="cd01647">
    <property type="entry name" value="RT_LTR"/>
    <property type="match status" value="1"/>
</dbReference>
<evidence type="ECO:0000256" key="7">
    <source>
        <dbReference type="SAM" id="MobiDB-lite"/>
    </source>
</evidence>
<sequence length="1005" mass="113038">MSHGKGVIIDALERSRRRAAEEAAKEIQTYYSGLRAATPLARSSTGLQAASAASARSKGRSRGPPEEVSDLILGQKGTWLSREVFLPREVPDPSQFQSDSEPQGEEFEDAQSYQDSRNPEAGSAVMEGAYESVPVVEADKPKTAFVTPDGLYQYRVMPFGLCSAPSPFQRLMDMVLAGLKWTDCLVFMDDVVIFAKGAKEHLERLGKVLWGFRKANLKLKMEKCAFGNERVGMLGHVVAYPLTVMEGKGFFRWGEPERNGFAVLKAALVKAAQFAHPDYSKNFEVHPDACDNGIRAALMQERNEHPMPFCFVSRLLNKSERNYTITEKECLAIVWAVKNFRPYIWGTKIVVKTDHHALCWLITKQELSGRLERWSLSLQEYDISIHYKKGSLHEDADALSRYPIQERGEEEQALAIPVAAIGLDTWSWANVQDRVKQWRRIKQVMIKNDSTQYGDFMLKEDLLYLRTIRFGQEFDRICVPPERRKEALSWVYDEPTTGQGGYPLCLKLQELSDPEAGSRKEEGADGDNTDVVARHGFPRELTSDQGKCFTSKVNRELLVLLRLSHCMTVPYHQQVNGLVEIENRTLATMLAMYVDESHEDWDEFLGFVTFAYNIARQERTNETLFMMVYGREAVIPADLLAVTRPSQPKLVGAEDLMKAMMELREDVKDRLAMVQQRQKTKYDARARVGAAPVYEPGHLVLIFCPQRKKGLAESGKKTLVLHVSQVKKFVVESEEESDRDEEVERLEHSDTDLDVKRADTDSGVVRADTSLEEAFAETEEGMACAETDTSETLEADTGVTTNNSTTAAAVEPAARREKGRMRRRPLEPIAKMDEGLQDGKDSVVPAATESPIGRPTRKKRAPGQIVQANEIRGKYVATEGAVFHPEDSLALGDTERVVIYNVPTKRAEQVIKLVITWVDDMARPAPDLAEIKARAERQREEFRELERALKGDGTRRRRGLFDGGGQLLNWLFGTATTKDLEFSTTVEKLAFGYLCTDMPASGYKS</sequence>
<dbReference type="InterPro" id="IPR043128">
    <property type="entry name" value="Rev_trsase/Diguanyl_cyclase"/>
</dbReference>
<feature type="compositionally biased region" description="Low complexity" evidence="7">
    <location>
        <begin position="43"/>
        <end position="56"/>
    </location>
</feature>
<evidence type="ECO:0000256" key="1">
    <source>
        <dbReference type="ARBA" id="ARBA00022679"/>
    </source>
</evidence>
<dbReference type="FunFam" id="3.10.20.370:FF:000001">
    <property type="entry name" value="Retrovirus-related Pol polyprotein from transposon 17.6-like protein"/>
    <property type="match status" value="1"/>
</dbReference>
<reference evidence="9 10" key="1">
    <citation type="submission" date="2016-03" db="EMBL/GenBank/DDBJ databases">
        <title>EvidentialGene: Evidence-directed Construction of Genes on Genomes.</title>
        <authorList>
            <person name="Gilbert D.G."/>
            <person name="Choi J.-H."/>
            <person name="Mockaitis K."/>
            <person name="Colbourne J."/>
            <person name="Pfrender M."/>
        </authorList>
    </citation>
    <scope>NUCLEOTIDE SEQUENCE [LARGE SCALE GENOMIC DNA]</scope>
    <source>
        <strain evidence="9 10">Xinb3</strain>
        <tissue evidence="9">Complete organism</tissue>
    </source>
</reference>
<dbReference type="Pfam" id="PF00078">
    <property type="entry name" value="RVT_1"/>
    <property type="match status" value="1"/>
</dbReference>
<dbReference type="AlphaFoldDB" id="A0A164KB06"/>
<dbReference type="GO" id="GO:0042575">
    <property type="term" value="C:DNA polymerase complex"/>
    <property type="evidence" value="ECO:0007669"/>
    <property type="project" value="UniProtKB-ARBA"/>
</dbReference>
<dbReference type="FunFam" id="3.30.70.270:FF:000003">
    <property type="entry name" value="Transposon Ty3-G Gag-Pol polyprotein"/>
    <property type="match status" value="1"/>
</dbReference>
<keyword evidence="1" id="KW-0808">Transferase</keyword>
<keyword evidence="3" id="KW-0540">Nuclease</keyword>
<dbReference type="Gene3D" id="3.30.420.10">
    <property type="entry name" value="Ribonuclease H-like superfamily/Ribonuclease H"/>
    <property type="match status" value="1"/>
</dbReference>
<evidence type="ECO:0000256" key="4">
    <source>
        <dbReference type="ARBA" id="ARBA00022759"/>
    </source>
</evidence>
<keyword evidence="10" id="KW-1185">Reference proteome</keyword>
<dbReference type="EMBL" id="LRGB01003341">
    <property type="protein sequence ID" value="KZS03107.1"/>
    <property type="molecule type" value="Genomic_DNA"/>
</dbReference>
<protein>
    <recommendedName>
        <fullName evidence="8">Integrase catalytic domain-containing protein</fullName>
    </recommendedName>
</protein>
<feature type="domain" description="Integrase catalytic" evidence="8">
    <location>
        <begin position="531"/>
        <end position="644"/>
    </location>
</feature>
<dbReference type="InterPro" id="IPR036397">
    <property type="entry name" value="RNaseH_sf"/>
</dbReference>
<dbReference type="GO" id="GO:0016787">
    <property type="term" value="F:hydrolase activity"/>
    <property type="evidence" value="ECO:0007669"/>
    <property type="project" value="UniProtKB-KW"/>
</dbReference>
<dbReference type="InterPro" id="IPR001584">
    <property type="entry name" value="Integrase_cat-core"/>
</dbReference>
<dbReference type="Gene3D" id="3.10.10.10">
    <property type="entry name" value="HIV Type 1 Reverse Transcriptase, subunit A, domain 1"/>
    <property type="match status" value="1"/>
</dbReference>
<dbReference type="InterPro" id="IPR012337">
    <property type="entry name" value="RNaseH-like_sf"/>
</dbReference>
<evidence type="ECO:0000256" key="6">
    <source>
        <dbReference type="ARBA" id="ARBA00022918"/>
    </source>
</evidence>
<dbReference type="GO" id="GO:0003676">
    <property type="term" value="F:nucleic acid binding"/>
    <property type="evidence" value="ECO:0007669"/>
    <property type="project" value="InterPro"/>
</dbReference>
<dbReference type="PANTHER" id="PTHR37984:SF5">
    <property type="entry name" value="PROTEIN NYNRIN-LIKE"/>
    <property type="match status" value="1"/>
</dbReference>
<comment type="caution">
    <text evidence="9">The sequence shown here is derived from an EMBL/GenBank/DDBJ whole genome shotgun (WGS) entry which is preliminary data.</text>
</comment>
<dbReference type="OrthoDB" id="6382106at2759"/>
<dbReference type="GO" id="GO:0015074">
    <property type="term" value="P:DNA integration"/>
    <property type="evidence" value="ECO:0007669"/>
    <property type="project" value="InterPro"/>
</dbReference>
<keyword evidence="2" id="KW-0548">Nucleotidyltransferase</keyword>
<evidence type="ECO:0000256" key="3">
    <source>
        <dbReference type="ARBA" id="ARBA00022722"/>
    </source>
</evidence>
<keyword evidence="4" id="KW-0255">Endonuclease</keyword>
<dbReference type="InterPro" id="IPR041373">
    <property type="entry name" value="RT_RNaseH"/>
</dbReference>
<dbReference type="Gene3D" id="3.10.20.370">
    <property type="match status" value="1"/>
</dbReference>
<dbReference type="PROSITE" id="PS50994">
    <property type="entry name" value="INTEGRASE"/>
    <property type="match status" value="1"/>
</dbReference>
<accession>A0A164KB06</accession>
<keyword evidence="5" id="KW-0378">Hydrolase</keyword>
<dbReference type="CDD" id="cd09274">
    <property type="entry name" value="RNase_HI_RT_Ty3"/>
    <property type="match status" value="1"/>
</dbReference>
<name>A0A164KB06_9CRUS</name>
<dbReference type="SUPFAM" id="SSF53098">
    <property type="entry name" value="Ribonuclease H-like"/>
    <property type="match status" value="1"/>
</dbReference>